<sequence length="86" mass="9295">MDGSIGAYEAKTHLSALLDRVERGESLTITRNGKPVARLIPVESAAVRPSPAEAVAQLLAFREGLRARGVEVSRAELRAWIEEGRA</sequence>
<name>A0A4R4DAK3_9PROT</name>
<dbReference type="PANTHER" id="PTHR35377">
    <property type="entry name" value="ANTITOXIN VAPB49-RELATED-RELATED"/>
    <property type="match status" value="1"/>
</dbReference>
<reference evidence="3 4" key="1">
    <citation type="submission" date="2019-03" db="EMBL/GenBank/DDBJ databases">
        <title>Paracraurococcus aquatilis NE82 genome sequence.</title>
        <authorList>
            <person name="Zhao Y."/>
            <person name="Du Z."/>
        </authorList>
    </citation>
    <scope>NUCLEOTIDE SEQUENCE [LARGE SCALE GENOMIC DNA]</scope>
    <source>
        <strain evidence="3 4">NE82</strain>
    </source>
</reference>
<dbReference type="Pfam" id="PF02604">
    <property type="entry name" value="PhdYeFM_antitox"/>
    <property type="match status" value="1"/>
</dbReference>
<dbReference type="AlphaFoldDB" id="A0A4R4DAK3"/>
<evidence type="ECO:0000256" key="1">
    <source>
        <dbReference type="ARBA" id="ARBA00009981"/>
    </source>
</evidence>
<dbReference type="NCBIfam" id="TIGR01552">
    <property type="entry name" value="phd_fam"/>
    <property type="match status" value="1"/>
</dbReference>
<dbReference type="InterPro" id="IPR006442">
    <property type="entry name" value="Antitoxin_Phd/YefM"/>
</dbReference>
<proteinExistence type="inferred from homology"/>
<comment type="function">
    <text evidence="2">Antitoxin component of a type II toxin-antitoxin (TA) system.</text>
</comment>
<evidence type="ECO:0000313" key="4">
    <source>
        <dbReference type="Proteomes" id="UP000295023"/>
    </source>
</evidence>
<dbReference type="EMBL" id="SKBM01000020">
    <property type="protein sequence ID" value="TCZ57180.1"/>
    <property type="molecule type" value="Genomic_DNA"/>
</dbReference>
<keyword evidence="4" id="KW-1185">Reference proteome</keyword>
<gene>
    <name evidence="3" type="ORF">EXY23_18760</name>
</gene>
<dbReference type="OrthoDB" id="361531at2"/>
<evidence type="ECO:0000313" key="3">
    <source>
        <dbReference type="EMBL" id="TCZ57180.1"/>
    </source>
</evidence>
<organism evidence="3 4">
    <name type="scientific">Roseicella aquatilis</name>
    <dbReference type="NCBI Taxonomy" id="2527868"/>
    <lineage>
        <taxon>Bacteria</taxon>
        <taxon>Pseudomonadati</taxon>
        <taxon>Pseudomonadota</taxon>
        <taxon>Alphaproteobacteria</taxon>
        <taxon>Acetobacterales</taxon>
        <taxon>Roseomonadaceae</taxon>
        <taxon>Roseicella</taxon>
    </lineage>
</organism>
<dbReference type="SUPFAM" id="SSF143120">
    <property type="entry name" value="YefM-like"/>
    <property type="match status" value="1"/>
</dbReference>
<protein>
    <recommendedName>
        <fullName evidence="2">Antitoxin</fullName>
    </recommendedName>
</protein>
<dbReference type="InterPro" id="IPR036165">
    <property type="entry name" value="YefM-like_sf"/>
</dbReference>
<comment type="similarity">
    <text evidence="1 2">Belongs to the phD/YefM antitoxin family.</text>
</comment>
<dbReference type="InterPro" id="IPR051416">
    <property type="entry name" value="phD-YefM_TA_antitoxins"/>
</dbReference>
<dbReference type="Proteomes" id="UP000295023">
    <property type="component" value="Unassembled WGS sequence"/>
</dbReference>
<dbReference type="PANTHER" id="PTHR35377:SF8">
    <property type="entry name" value="ANTITOXIN VAPB22"/>
    <property type="match status" value="1"/>
</dbReference>
<dbReference type="Gene3D" id="3.40.1620.10">
    <property type="entry name" value="YefM-like domain"/>
    <property type="match status" value="1"/>
</dbReference>
<accession>A0A4R4DAK3</accession>
<evidence type="ECO:0000256" key="2">
    <source>
        <dbReference type="RuleBase" id="RU362080"/>
    </source>
</evidence>
<comment type="caution">
    <text evidence="3">The sequence shown here is derived from an EMBL/GenBank/DDBJ whole genome shotgun (WGS) entry which is preliminary data.</text>
</comment>